<organism evidence="1 2">
    <name type="scientific">Burkholderia territorii</name>
    <dbReference type="NCBI Taxonomy" id="1503055"/>
    <lineage>
        <taxon>Bacteria</taxon>
        <taxon>Pseudomonadati</taxon>
        <taxon>Pseudomonadota</taxon>
        <taxon>Betaproteobacteria</taxon>
        <taxon>Burkholderiales</taxon>
        <taxon>Burkholderiaceae</taxon>
        <taxon>Burkholderia</taxon>
        <taxon>Burkholderia cepacia complex</taxon>
    </lineage>
</organism>
<dbReference type="EMBL" id="LPLZ01000033">
    <property type="protein sequence ID" value="KWN18228.1"/>
    <property type="molecule type" value="Genomic_DNA"/>
</dbReference>
<dbReference type="AlphaFoldDB" id="A0A119G9P5"/>
<protein>
    <submittedName>
        <fullName evidence="1">Uncharacterized protein</fullName>
    </submittedName>
</protein>
<evidence type="ECO:0000313" key="2">
    <source>
        <dbReference type="Proteomes" id="UP000068016"/>
    </source>
</evidence>
<gene>
    <name evidence="1" type="ORF">WT83_12310</name>
</gene>
<evidence type="ECO:0000313" key="1">
    <source>
        <dbReference type="EMBL" id="KWN18228.1"/>
    </source>
</evidence>
<accession>A0A119G9P5</accession>
<sequence>MPSGAQARDMRRLARSCRFVHDVAALPCCRSPGTAPTCATGSFAMAVPVARMAGSPADPA</sequence>
<reference evidence="1 2" key="1">
    <citation type="submission" date="2015-11" db="EMBL/GenBank/DDBJ databases">
        <title>Expanding the genomic diversity of Burkholderia species for the development of highly accurate diagnostics.</title>
        <authorList>
            <person name="Sahl J."/>
            <person name="Keim P."/>
            <person name="Wagner D."/>
        </authorList>
    </citation>
    <scope>NUCLEOTIDE SEQUENCE [LARGE SCALE GENOMIC DNA]</scope>
    <source>
        <strain evidence="1 2">MSMB793WGS</strain>
    </source>
</reference>
<dbReference type="Proteomes" id="UP000068016">
    <property type="component" value="Unassembled WGS sequence"/>
</dbReference>
<proteinExistence type="predicted"/>
<comment type="caution">
    <text evidence="1">The sequence shown here is derived from an EMBL/GenBank/DDBJ whole genome shotgun (WGS) entry which is preliminary data.</text>
</comment>
<name>A0A119G9P5_9BURK</name>